<evidence type="ECO:0000256" key="9">
    <source>
        <dbReference type="ARBA" id="ARBA00025716"/>
    </source>
</evidence>
<evidence type="ECO:0000313" key="11">
    <source>
        <dbReference type="Proteomes" id="UP001375240"/>
    </source>
</evidence>
<evidence type="ECO:0000256" key="7">
    <source>
        <dbReference type="ARBA" id="ARBA00023128"/>
    </source>
</evidence>
<name>A0AAV9UEY2_9PEZI</name>
<dbReference type="GO" id="GO:0015031">
    <property type="term" value="P:protein transport"/>
    <property type="evidence" value="ECO:0007669"/>
    <property type="project" value="UniProtKB-KW"/>
</dbReference>
<evidence type="ECO:0008006" key="12">
    <source>
        <dbReference type="Google" id="ProtNLM"/>
    </source>
</evidence>
<evidence type="ECO:0000256" key="2">
    <source>
        <dbReference type="ARBA" id="ARBA00022448"/>
    </source>
</evidence>
<protein>
    <recommendedName>
        <fullName evidence="12">Mitochondrial outer membrane translocase complex, subunit Tom5</fullName>
    </recommendedName>
</protein>
<evidence type="ECO:0000256" key="4">
    <source>
        <dbReference type="ARBA" id="ARBA00022787"/>
    </source>
</evidence>
<dbReference type="GO" id="GO:0006626">
    <property type="term" value="P:protein targeting to mitochondrion"/>
    <property type="evidence" value="ECO:0007669"/>
    <property type="project" value="UniProtKB-ARBA"/>
</dbReference>
<evidence type="ECO:0000313" key="10">
    <source>
        <dbReference type="EMBL" id="KAK6341045.1"/>
    </source>
</evidence>
<evidence type="ECO:0000256" key="6">
    <source>
        <dbReference type="ARBA" id="ARBA00022989"/>
    </source>
</evidence>
<dbReference type="EMBL" id="JAVHNQ010000008">
    <property type="protein sequence ID" value="KAK6341045.1"/>
    <property type="molecule type" value="Genomic_DNA"/>
</dbReference>
<reference evidence="10 11" key="1">
    <citation type="submission" date="2019-10" db="EMBL/GenBank/DDBJ databases">
        <authorList>
            <person name="Palmer J.M."/>
        </authorList>
    </citation>
    <scope>NUCLEOTIDE SEQUENCE [LARGE SCALE GENOMIC DNA]</scope>
    <source>
        <strain evidence="10 11">TWF696</strain>
    </source>
</reference>
<evidence type="ECO:0000256" key="1">
    <source>
        <dbReference type="ARBA" id="ARBA00004572"/>
    </source>
</evidence>
<keyword evidence="4" id="KW-1000">Mitochondrion outer membrane</keyword>
<accession>A0AAV9UEY2</accession>
<sequence>MFGGPGLDQPPPSKEEIKAAEIQTSATVKTAAITCLVLYLAPFAIDAVRKLV</sequence>
<evidence type="ECO:0000256" key="5">
    <source>
        <dbReference type="ARBA" id="ARBA00022927"/>
    </source>
</evidence>
<dbReference type="AlphaFoldDB" id="A0AAV9UEY2"/>
<keyword evidence="8" id="KW-0472">Membrane</keyword>
<evidence type="ECO:0000256" key="3">
    <source>
        <dbReference type="ARBA" id="ARBA00022692"/>
    </source>
</evidence>
<keyword evidence="7" id="KW-0496">Mitochondrion</keyword>
<dbReference type="Proteomes" id="UP001375240">
    <property type="component" value="Unassembled WGS sequence"/>
</dbReference>
<keyword evidence="2" id="KW-0813">Transport</keyword>
<comment type="caution">
    <text evidence="10">The sequence shown here is derived from an EMBL/GenBank/DDBJ whole genome shotgun (WGS) entry which is preliminary data.</text>
</comment>
<comment type="similarity">
    <text evidence="9">Belongs to the Tom5 family.</text>
</comment>
<keyword evidence="6" id="KW-1133">Transmembrane helix</keyword>
<evidence type="ECO:0000256" key="8">
    <source>
        <dbReference type="ARBA" id="ARBA00023136"/>
    </source>
</evidence>
<comment type="subcellular location">
    <subcellularLocation>
        <location evidence="1">Mitochondrion outer membrane</location>
        <topology evidence="1">Single-pass membrane protein</topology>
    </subcellularLocation>
</comment>
<dbReference type="GO" id="GO:0005741">
    <property type="term" value="C:mitochondrial outer membrane"/>
    <property type="evidence" value="ECO:0007669"/>
    <property type="project" value="UniProtKB-SubCell"/>
</dbReference>
<keyword evidence="3" id="KW-0812">Transmembrane</keyword>
<organism evidence="10 11">
    <name type="scientific">Orbilia brochopaga</name>
    <dbReference type="NCBI Taxonomy" id="3140254"/>
    <lineage>
        <taxon>Eukaryota</taxon>
        <taxon>Fungi</taxon>
        <taxon>Dikarya</taxon>
        <taxon>Ascomycota</taxon>
        <taxon>Pezizomycotina</taxon>
        <taxon>Orbiliomycetes</taxon>
        <taxon>Orbiliales</taxon>
        <taxon>Orbiliaceae</taxon>
        <taxon>Orbilia</taxon>
    </lineage>
</organism>
<dbReference type="Pfam" id="PF10642">
    <property type="entry name" value="Tom5"/>
    <property type="match status" value="1"/>
</dbReference>
<proteinExistence type="inferred from homology"/>
<keyword evidence="11" id="KW-1185">Reference proteome</keyword>
<keyword evidence="5" id="KW-0653">Protein transport</keyword>
<gene>
    <name evidence="10" type="ORF">TWF696_009355</name>
</gene>
<dbReference type="InterPro" id="IPR019603">
    <property type="entry name" value="Tom5"/>
</dbReference>